<feature type="compositionally biased region" description="Low complexity" evidence="3">
    <location>
        <begin position="38"/>
        <end position="47"/>
    </location>
</feature>
<dbReference type="PANTHER" id="PTHR22420">
    <property type="entry name" value="PROTEIN FAM81A"/>
    <property type="match status" value="1"/>
</dbReference>
<dbReference type="RefSeq" id="XP_015198732.1">
    <property type="nucleotide sequence ID" value="XM_015343246.1"/>
</dbReference>
<reference evidence="4" key="2">
    <citation type="submission" date="2025-08" db="UniProtKB">
        <authorList>
            <consortium name="Ensembl"/>
        </authorList>
    </citation>
    <scope>IDENTIFICATION</scope>
</reference>
<comment type="similarity">
    <text evidence="2">Belongs to the FAM81 family.</text>
</comment>
<dbReference type="InterPro" id="IPR029619">
    <property type="entry name" value="FAM81"/>
</dbReference>
<evidence type="ECO:0000256" key="1">
    <source>
        <dbReference type="ARBA" id="ARBA00023054"/>
    </source>
</evidence>
<dbReference type="Bgee" id="ENSLOCG00000013668">
    <property type="expression patterns" value="Expressed in testis and 10 other cell types or tissues"/>
</dbReference>
<dbReference type="EMBL" id="AHAT01024868">
    <property type="status" value="NOT_ANNOTATED_CDS"/>
    <property type="molecule type" value="Genomic_DNA"/>
</dbReference>
<dbReference type="Ensembl" id="ENSLOCT00000016879.1">
    <property type="protein sequence ID" value="ENSLOCP00000016849.1"/>
    <property type="gene ID" value="ENSLOCG00000013668.1"/>
</dbReference>
<accession>W5N890</accession>
<dbReference type="KEGG" id="loc:102685183"/>
<dbReference type="InParanoid" id="W5N890"/>
<evidence type="ECO:0000256" key="3">
    <source>
        <dbReference type="SAM" id="MobiDB-lite"/>
    </source>
</evidence>
<dbReference type="RefSeq" id="XP_006628854.1">
    <property type="nucleotide sequence ID" value="XM_006628791.2"/>
</dbReference>
<dbReference type="HOGENOM" id="CLU_056304_0_0_1"/>
<name>W5N890_LEPOC</name>
<dbReference type="OrthoDB" id="10014002at2759"/>
<dbReference type="RefSeq" id="XP_015198735.1">
    <property type="nucleotide sequence ID" value="XM_015343249.1"/>
</dbReference>
<dbReference type="AlphaFoldDB" id="W5N890"/>
<feature type="region of interest" description="Disordered" evidence="3">
    <location>
        <begin position="1"/>
        <end position="55"/>
    </location>
</feature>
<keyword evidence="5" id="KW-1185">Reference proteome</keyword>
<dbReference type="RefSeq" id="XP_015198733.1">
    <property type="nucleotide sequence ID" value="XM_015343247.1"/>
</dbReference>
<dbReference type="RefSeq" id="XP_015198734.1">
    <property type="nucleotide sequence ID" value="XM_015343248.1"/>
</dbReference>
<dbReference type="PANTHER" id="PTHR22420:SF2">
    <property type="entry name" value="PROTEIN FAM81A"/>
    <property type="match status" value="1"/>
</dbReference>
<sequence>MPRHTLNFPSLAPLERPRSSGRSSHSVPHEALLPAAARSSVGQSDSRSSPREKATAALVEQAFHLQEEIVAGLQGALSRDWGDQAARRLLEEHIFNITAIVRRINTNIEILREQIRTRDGVAYGANTAVRSLELHQVSTLGDLRGRIARCDASIARLSADIRSANVQIQSLGKDQQLSKAALESQIKDVDVKISVVYSKIEQSAALQEAKIKASQGDTGHQLHLLDTKLKIVSDELKGQMMSIRTWLEKEQENTAKEVIHKIEELSGLIKTTIDSNDRIVEEKYSQLSAKLDKIEETQKMNMGLQRVKHAEEKLNARITKIEKQLWEEVENMRAETNTGFAAIHESLGSLRLVLEAKLRLEKEQLQKQIAQVKRRARPS</sequence>
<reference evidence="5" key="1">
    <citation type="submission" date="2011-12" db="EMBL/GenBank/DDBJ databases">
        <title>The Draft Genome of Lepisosteus oculatus.</title>
        <authorList>
            <consortium name="The Broad Institute Genome Assembly &amp; Analysis Group"/>
            <consortium name="Computational R&amp;D Group"/>
            <consortium name="and Sequencing Platform"/>
            <person name="Di Palma F."/>
            <person name="Alfoldi J."/>
            <person name="Johnson J."/>
            <person name="Berlin A."/>
            <person name="Gnerre S."/>
            <person name="Jaffe D."/>
            <person name="MacCallum I."/>
            <person name="Young S."/>
            <person name="Walker B.J."/>
            <person name="Lander E.S."/>
            <person name="Lindblad-Toh K."/>
        </authorList>
    </citation>
    <scope>NUCLEOTIDE SEQUENCE [LARGE SCALE GENOMIC DNA]</scope>
</reference>
<evidence type="ECO:0000256" key="2">
    <source>
        <dbReference type="ARBA" id="ARBA00046344"/>
    </source>
</evidence>
<proteinExistence type="inferred from homology"/>
<dbReference type="GeneTree" id="ENSGT00390000004985"/>
<keyword evidence="1" id="KW-0175">Coiled coil</keyword>
<dbReference type="eggNOG" id="ENOG502QPWB">
    <property type="taxonomic scope" value="Eukaryota"/>
</dbReference>
<dbReference type="STRING" id="7918.ENSLOCP00000016849"/>
<protein>
    <submittedName>
        <fullName evidence="4">Family with sequence similarity 81 member A</fullName>
    </submittedName>
</protein>
<reference evidence="4" key="3">
    <citation type="submission" date="2025-09" db="UniProtKB">
        <authorList>
            <consortium name="Ensembl"/>
        </authorList>
    </citation>
    <scope>IDENTIFICATION</scope>
</reference>
<dbReference type="GeneID" id="102685183"/>
<evidence type="ECO:0000313" key="4">
    <source>
        <dbReference type="Ensembl" id="ENSLOCP00000016849.1"/>
    </source>
</evidence>
<organism evidence="4 5">
    <name type="scientific">Lepisosteus oculatus</name>
    <name type="common">Spotted gar</name>
    <dbReference type="NCBI Taxonomy" id="7918"/>
    <lineage>
        <taxon>Eukaryota</taxon>
        <taxon>Metazoa</taxon>
        <taxon>Chordata</taxon>
        <taxon>Craniata</taxon>
        <taxon>Vertebrata</taxon>
        <taxon>Euteleostomi</taxon>
        <taxon>Actinopterygii</taxon>
        <taxon>Neopterygii</taxon>
        <taxon>Holostei</taxon>
        <taxon>Semionotiformes</taxon>
        <taxon>Lepisosteidae</taxon>
        <taxon>Lepisosteus</taxon>
    </lineage>
</organism>
<dbReference type="Proteomes" id="UP000018468">
    <property type="component" value="Linkage group LG3"/>
</dbReference>
<dbReference type="OMA" id="MQKITME"/>
<evidence type="ECO:0000313" key="5">
    <source>
        <dbReference type="Proteomes" id="UP000018468"/>
    </source>
</evidence>